<comment type="caution">
    <text evidence="1">The sequence shown here is derived from an EMBL/GenBank/DDBJ whole genome shotgun (WGS) entry which is preliminary data.</text>
</comment>
<name>A0A0N8GNC6_9CHLR</name>
<evidence type="ECO:0000313" key="1">
    <source>
        <dbReference type="EMBL" id="KPL77722.1"/>
    </source>
</evidence>
<organism evidence="1 2">
    <name type="scientific">Bellilinea caldifistulae</name>
    <dbReference type="NCBI Taxonomy" id="360411"/>
    <lineage>
        <taxon>Bacteria</taxon>
        <taxon>Bacillati</taxon>
        <taxon>Chloroflexota</taxon>
        <taxon>Anaerolineae</taxon>
        <taxon>Anaerolineales</taxon>
        <taxon>Anaerolineaceae</taxon>
        <taxon>Bellilinea</taxon>
    </lineage>
</organism>
<reference evidence="1 2" key="1">
    <citation type="submission" date="2015-07" db="EMBL/GenBank/DDBJ databases">
        <title>Draft genome of Bellilinea caldifistulae DSM 17877.</title>
        <authorList>
            <person name="Hemp J."/>
            <person name="Ward L.M."/>
            <person name="Pace L.A."/>
            <person name="Fischer W.W."/>
        </authorList>
    </citation>
    <scope>NUCLEOTIDE SEQUENCE [LARGE SCALE GENOMIC DNA]</scope>
    <source>
        <strain evidence="1 2">GOMI-1</strain>
    </source>
</reference>
<accession>A0A0N8GNC6</accession>
<dbReference type="RefSeq" id="WP_061914245.1">
    <property type="nucleotide sequence ID" value="NZ_DF967971.1"/>
</dbReference>
<dbReference type="STRING" id="360411.AC812_02410"/>
<evidence type="ECO:0000313" key="2">
    <source>
        <dbReference type="Proteomes" id="UP000050514"/>
    </source>
</evidence>
<gene>
    <name evidence="1" type="ORF">AC812_02410</name>
</gene>
<dbReference type="EMBL" id="LGHJ01000008">
    <property type="protein sequence ID" value="KPL77722.1"/>
    <property type="molecule type" value="Genomic_DNA"/>
</dbReference>
<keyword evidence="2" id="KW-1185">Reference proteome</keyword>
<proteinExistence type="predicted"/>
<dbReference type="AlphaFoldDB" id="A0A0N8GNC6"/>
<dbReference type="Proteomes" id="UP000050514">
    <property type="component" value="Unassembled WGS sequence"/>
</dbReference>
<sequence length="146" mass="16244">MKTFLRIFSIVIFLSLLVGFSYTPAEAGGRCPTFIAHITHGIDGTKLGLSQELPVIVEVYFGPNLKLMDKIDLKFKESVTAELPRGTYLIKVYSVELKQYVETMTVGPTTIEGCKKVIFQARLVDNTPVINVIIRDLTPKPVEVAQ</sequence>
<protein>
    <recommendedName>
        <fullName evidence="3">DUF4382 domain-containing protein</fullName>
    </recommendedName>
</protein>
<evidence type="ECO:0008006" key="3">
    <source>
        <dbReference type="Google" id="ProtNLM"/>
    </source>
</evidence>